<dbReference type="PROSITE" id="PS51257">
    <property type="entry name" value="PROKAR_LIPOPROTEIN"/>
    <property type="match status" value="1"/>
</dbReference>
<evidence type="ECO:0000313" key="3">
    <source>
        <dbReference type="Proteomes" id="UP000053058"/>
    </source>
</evidence>
<evidence type="ECO:0000256" key="1">
    <source>
        <dbReference type="SAM" id="SignalP"/>
    </source>
</evidence>
<evidence type="ECO:0008006" key="4">
    <source>
        <dbReference type="Google" id="ProtNLM"/>
    </source>
</evidence>
<feature type="chain" id="PRO_5038535362" description="DUF5105 domain-containing protein" evidence="1">
    <location>
        <begin position="22"/>
        <end position="254"/>
    </location>
</feature>
<protein>
    <recommendedName>
        <fullName evidence="4">DUF5105 domain-containing protein</fullName>
    </recommendedName>
</protein>
<dbReference type="PATRIC" id="fig|1360.105.peg.1082"/>
<evidence type="ECO:0000313" key="2">
    <source>
        <dbReference type="EMBL" id="KSU06570.1"/>
    </source>
</evidence>
<feature type="signal peptide" evidence="1">
    <location>
        <begin position="1"/>
        <end position="21"/>
    </location>
</feature>
<dbReference type="AlphaFoldDB" id="A0A0V8CZ39"/>
<accession>A0A0V8CZ39</accession>
<keyword evidence="1" id="KW-0732">Signal</keyword>
<comment type="caution">
    <text evidence="2">The sequence shown here is derived from an EMBL/GenBank/DDBJ whole genome shotgun (WGS) entry which is preliminary data.</text>
</comment>
<gene>
    <name evidence="2" type="ORF">KF282_0967</name>
</gene>
<dbReference type="RefSeq" id="WP_058219374.1">
    <property type="nucleotide sequence ID" value="NZ_LKLN01000027.1"/>
</dbReference>
<proteinExistence type="predicted"/>
<organism evidence="2 3">
    <name type="scientific">Lactococcus lactis subsp. lactis</name>
    <name type="common">Streptococcus lactis</name>
    <dbReference type="NCBI Taxonomy" id="1360"/>
    <lineage>
        <taxon>Bacteria</taxon>
        <taxon>Bacillati</taxon>
        <taxon>Bacillota</taxon>
        <taxon>Bacilli</taxon>
        <taxon>Lactobacillales</taxon>
        <taxon>Streptococcaceae</taxon>
        <taxon>Lactococcus</taxon>
    </lineage>
</organism>
<reference evidence="3" key="1">
    <citation type="submission" date="2015-10" db="EMBL/GenBank/DDBJ databases">
        <title>Draft Genome Sequences of 11 Lactococcus lactis subspecies cremoris strains.</title>
        <authorList>
            <person name="Wels M."/>
            <person name="Backus L."/>
            <person name="Boekhorst J."/>
            <person name="Dijkstra A."/>
            <person name="Beerthuizen M."/>
            <person name="Kelly W."/>
            <person name="Siezen R."/>
            <person name="Bachmann H."/>
            <person name="Van Hijum S."/>
        </authorList>
    </citation>
    <scope>NUCLEOTIDE SEQUENCE [LARGE SCALE GENOMIC DNA]</scope>
    <source>
        <strain evidence="3">KF282</strain>
    </source>
</reference>
<sequence>MNKVAYGTLICITVFSIFSLAGCGTSKKEALPKENPTDNLVAAKNSAKSALDFMYKGKTSGLSNFTTSTPDDIKQMFVKYFEDRVSQTSSSENDQANNYFLILGGEKHSYNEIFKGYADTYYDQIKTIGDAKITDIKLSENSQTANVTATFKPIDSSSELEPVEDARDKAFGGLDNRTIMRNSKSDNFLAINKMIQLKLYSVYYGDMGKIANKAPDDVKIKFSMTKSGDHYDVSAENLMILARFARNGIPPYSD</sequence>
<name>A0A0V8CZ39_LACLL</name>
<dbReference type="EMBL" id="LKLN01000027">
    <property type="protein sequence ID" value="KSU06570.1"/>
    <property type="molecule type" value="Genomic_DNA"/>
</dbReference>
<dbReference type="Proteomes" id="UP000053058">
    <property type="component" value="Unassembled WGS sequence"/>
</dbReference>